<evidence type="ECO:0000259" key="1">
    <source>
        <dbReference type="Pfam" id="PF08242"/>
    </source>
</evidence>
<protein>
    <submittedName>
        <fullName evidence="2">SAM-dependent methyltransferase</fullName>
        <ecNumber evidence="2">2.1.1.-</ecNumber>
    </submittedName>
</protein>
<comment type="caution">
    <text evidence="2">The sequence shown here is derived from an EMBL/GenBank/DDBJ whole genome shotgun (WGS) entry which is preliminary data.</text>
</comment>
<dbReference type="CDD" id="cd02440">
    <property type="entry name" value="AdoMet_MTases"/>
    <property type="match status" value="1"/>
</dbReference>
<dbReference type="InterPro" id="IPR013217">
    <property type="entry name" value="Methyltransf_12"/>
</dbReference>
<reference evidence="2 3" key="1">
    <citation type="submission" date="2024-10" db="EMBL/GenBank/DDBJ databases">
        <title>The Natural Products Discovery Center: Release of the First 8490 Sequenced Strains for Exploring Actinobacteria Biosynthetic Diversity.</title>
        <authorList>
            <person name="Kalkreuter E."/>
            <person name="Kautsar S.A."/>
            <person name="Yang D."/>
            <person name="Bader C.D."/>
            <person name="Teijaro C.N."/>
            <person name="Fluegel L."/>
            <person name="Davis C.M."/>
            <person name="Simpson J.R."/>
            <person name="Lauterbach L."/>
            <person name="Steele A.D."/>
            <person name="Gui C."/>
            <person name="Meng S."/>
            <person name="Li G."/>
            <person name="Viehrig K."/>
            <person name="Ye F."/>
            <person name="Su P."/>
            <person name="Kiefer A.F."/>
            <person name="Nichols A."/>
            <person name="Cepeda A.J."/>
            <person name="Yan W."/>
            <person name="Fan B."/>
            <person name="Jiang Y."/>
            <person name="Adhikari A."/>
            <person name="Zheng C.-J."/>
            <person name="Schuster L."/>
            <person name="Cowan T.M."/>
            <person name="Smanski M.J."/>
            <person name="Chevrette M.G."/>
            <person name="De Carvalho L.P.S."/>
            <person name="Shen B."/>
        </authorList>
    </citation>
    <scope>NUCLEOTIDE SEQUENCE [LARGE SCALE GENOMIC DNA]</scope>
    <source>
        <strain evidence="2 3">NPDC049503</strain>
    </source>
</reference>
<dbReference type="Pfam" id="PF08242">
    <property type="entry name" value="Methyltransf_12"/>
    <property type="match status" value="1"/>
</dbReference>
<dbReference type="InterPro" id="IPR029063">
    <property type="entry name" value="SAM-dependent_MTases_sf"/>
</dbReference>
<dbReference type="Proteomes" id="UP001612928">
    <property type="component" value="Unassembled WGS sequence"/>
</dbReference>
<dbReference type="EC" id="2.1.1.-" evidence="2"/>
<dbReference type="EMBL" id="JBITMB010000015">
    <property type="protein sequence ID" value="MFI7445561.1"/>
    <property type="molecule type" value="Genomic_DNA"/>
</dbReference>
<keyword evidence="3" id="KW-1185">Reference proteome</keyword>
<gene>
    <name evidence="2" type="ORF">ACIBP5_36815</name>
</gene>
<dbReference type="PANTHER" id="PTHR43464:SF3">
    <property type="entry name" value="SAM-DEPENDENT METHYLTRANSFERASE"/>
    <property type="match status" value="1"/>
</dbReference>
<name>A0ABW8AFK1_9ACTN</name>
<dbReference type="RefSeq" id="WP_397026022.1">
    <property type="nucleotide sequence ID" value="NZ_JBITMB010000015.1"/>
</dbReference>
<proteinExistence type="predicted"/>
<dbReference type="GO" id="GO:0032259">
    <property type="term" value="P:methylation"/>
    <property type="evidence" value="ECO:0007669"/>
    <property type="project" value="UniProtKB-KW"/>
</dbReference>
<sequence>MNRQLISHLAHADHPVAAPITDAHVERLLRRANLAPGARILDLGCGQGEWLMRALALYPDATADGVDLSDVALDAAREQAERRGLSGRLGLHRLPAAEFSSAGVASAGVSSGGSSADWLYDLVLCVGATHAFGGLAATLDAVRPHLAPSGLALVGEGFWESNPTQQVLDRLGAGPDDFADLAGTVERAEKAGYATLYAHTSTRGEWDDYEWSWTGTLTRWALDHPGPDGDAALAAVHDHRDMWLRCYRDVLGFVTLLLRPLPGEAPQPGGRHG</sequence>
<keyword evidence="2" id="KW-0808">Transferase</keyword>
<accession>A0ABW8AFK1</accession>
<dbReference type="PANTHER" id="PTHR43464">
    <property type="entry name" value="METHYLTRANSFERASE"/>
    <property type="match status" value="1"/>
</dbReference>
<dbReference type="Gene3D" id="3.40.50.150">
    <property type="entry name" value="Vaccinia Virus protein VP39"/>
    <property type="match status" value="1"/>
</dbReference>
<evidence type="ECO:0000313" key="3">
    <source>
        <dbReference type="Proteomes" id="UP001612928"/>
    </source>
</evidence>
<feature type="domain" description="Methyltransferase type 12" evidence="1">
    <location>
        <begin position="41"/>
        <end position="151"/>
    </location>
</feature>
<organism evidence="2 3">
    <name type="scientific">Nonomuraea indica</name>
    <dbReference type="NCBI Taxonomy" id="1581193"/>
    <lineage>
        <taxon>Bacteria</taxon>
        <taxon>Bacillati</taxon>
        <taxon>Actinomycetota</taxon>
        <taxon>Actinomycetes</taxon>
        <taxon>Streptosporangiales</taxon>
        <taxon>Streptosporangiaceae</taxon>
        <taxon>Nonomuraea</taxon>
    </lineage>
</organism>
<dbReference type="GO" id="GO:0008168">
    <property type="term" value="F:methyltransferase activity"/>
    <property type="evidence" value="ECO:0007669"/>
    <property type="project" value="UniProtKB-KW"/>
</dbReference>
<evidence type="ECO:0000313" key="2">
    <source>
        <dbReference type="EMBL" id="MFI7445561.1"/>
    </source>
</evidence>
<dbReference type="SUPFAM" id="SSF53335">
    <property type="entry name" value="S-adenosyl-L-methionine-dependent methyltransferases"/>
    <property type="match status" value="1"/>
</dbReference>
<keyword evidence="2" id="KW-0489">Methyltransferase</keyword>